<reference evidence="1 2" key="1">
    <citation type="submission" date="2019-09" db="EMBL/GenBank/DDBJ databases">
        <title>Actinomadura physcomitrii sp. nov., a novel actinomycete isolated from moss [Physcomitrium sphaericum (Ludw) Fuernr].</title>
        <authorList>
            <person name="Liu C."/>
            <person name="Zhuang X."/>
        </authorList>
    </citation>
    <scope>NUCLEOTIDE SEQUENCE [LARGE SCALE GENOMIC DNA]</scope>
    <source>
        <strain evidence="1 2">CYP1-1B</strain>
    </source>
</reference>
<comment type="caution">
    <text evidence="1">The sequence shown here is derived from an EMBL/GenBank/DDBJ whole genome shotgun (WGS) entry which is preliminary data.</text>
</comment>
<accession>A0A6L3VM35</accession>
<proteinExistence type="predicted"/>
<gene>
    <name evidence="1" type="ORF">F9B16_32965</name>
</gene>
<evidence type="ECO:0000313" key="2">
    <source>
        <dbReference type="Proteomes" id="UP000483004"/>
    </source>
</evidence>
<dbReference type="RefSeq" id="WP_151544136.1">
    <property type="nucleotide sequence ID" value="NZ_WBMR01000130.1"/>
</dbReference>
<sequence>MTTPAQTPSTAPTLGTGAAFTVELLAELLNFSTDVYDCDACVAANALPAMRKHGCCPYHLGIERGVTYAAAKVTAALRALEDEE</sequence>
<evidence type="ECO:0000313" key="1">
    <source>
        <dbReference type="EMBL" id="KAB2371129.1"/>
    </source>
</evidence>
<organism evidence="1 2">
    <name type="scientific">Actinomadura montaniterrae</name>
    <dbReference type="NCBI Taxonomy" id="1803903"/>
    <lineage>
        <taxon>Bacteria</taxon>
        <taxon>Bacillati</taxon>
        <taxon>Actinomycetota</taxon>
        <taxon>Actinomycetes</taxon>
        <taxon>Streptosporangiales</taxon>
        <taxon>Thermomonosporaceae</taxon>
        <taxon>Actinomadura</taxon>
    </lineage>
</organism>
<dbReference type="AlphaFoldDB" id="A0A6L3VM35"/>
<protein>
    <submittedName>
        <fullName evidence="1">Uncharacterized protein</fullName>
    </submittedName>
</protein>
<dbReference type="Proteomes" id="UP000483004">
    <property type="component" value="Unassembled WGS sequence"/>
</dbReference>
<dbReference type="OrthoDB" id="3544481at2"/>
<keyword evidence="2" id="KW-1185">Reference proteome</keyword>
<dbReference type="EMBL" id="WBMR01000130">
    <property type="protein sequence ID" value="KAB2371129.1"/>
    <property type="molecule type" value="Genomic_DNA"/>
</dbReference>
<name>A0A6L3VM35_9ACTN</name>